<keyword evidence="3" id="KW-1185">Reference proteome</keyword>
<organism evidence="2 3">
    <name type="scientific">Streptomonospora litoralis</name>
    <dbReference type="NCBI Taxonomy" id="2498135"/>
    <lineage>
        <taxon>Bacteria</taxon>
        <taxon>Bacillati</taxon>
        <taxon>Actinomycetota</taxon>
        <taxon>Actinomycetes</taxon>
        <taxon>Streptosporangiales</taxon>
        <taxon>Nocardiopsidaceae</taxon>
        <taxon>Streptomonospora</taxon>
    </lineage>
</organism>
<dbReference type="EMBL" id="CP036455">
    <property type="protein sequence ID" value="QBI51850.1"/>
    <property type="molecule type" value="Genomic_DNA"/>
</dbReference>
<evidence type="ECO:0000256" key="1">
    <source>
        <dbReference type="SAM" id="Phobius"/>
    </source>
</evidence>
<sequence>MDALQWQMVAVAGVATLLLIADLALRRRRSRTGATSPSADGFDAMAAARRHLDAAGLPLARQEATAQSRVDMLAEAVEDAAAGRDLVTLADVARQVRTTDRQFAHAERSVDAVIGTKGATDGG</sequence>
<keyword evidence="1" id="KW-0472">Membrane</keyword>
<name>A0A4P6PW57_9ACTN</name>
<gene>
    <name evidence="2" type="ORF">EKD16_00115</name>
</gene>
<dbReference type="AlphaFoldDB" id="A0A4P6PW57"/>
<evidence type="ECO:0000313" key="3">
    <source>
        <dbReference type="Proteomes" id="UP000292235"/>
    </source>
</evidence>
<protein>
    <submittedName>
        <fullName evidence="2">Uncharacterized protein</fullName>
    </submittedName>
</protein>
<proteinExistence type="predicted"/>
<feature type="transmembrane region" description="Helical" evidence="1">
    <location>
        <begin position="6"/>
        <end position="25"/>
    </location>
</feature>
<dbReference type="OrthoDB" id="9968177at2"/>
<keyword evidence="1" id="KW-1133">Transmembrane helix</keyword>
<dbReference type="RefSeq" id="WP_131096497.1">
    <property type="nucleotide sequence ID" value="NZ_CP036455.1"/>
</dbReference>
<accession>A0A4P6PW57</accession>
<dbReference type="KEGG" id="strr:EKD16_00115"/>
<keyword evidence="1" id="KW-0812">Transmembrane</keyword>
<evidence type="ECO:0000313" key="2">
    <source>
        <dbReference type="EMBL" id="QBI51850.1"/>
    </source>
</evidence>
<reference evidence="2 3" key="1">
    <citation type="submission" date="2019-02" db="EMBL/GenBank/DDBJ databases">
        <authorList>
            <person name="Khodamoradi S."/>
            <person name="Hahnke R.L."/>
            <person name="Kaempfer P."/>
            <person name="Schumann P."/>
            <person name="Rohde M."/>
            <person name="Steinert M."/>
            <person name="Luzhetskyy A."/>
            <person name="Wink J."/>
            <person name="Ruckert C."/>
        </authorList>
    </citation>
    <scope>NUCLEOTIDE SEQUENCE [LARGE SCALE GENOMIC DNA]</scope>
    <source>
        <strain evidence="2 3">M2</strain>
    </source>
</reference>
<dbReference type="Proteomes" id="UP000292235">
    <property type="component" value="Chromosome"/>
</dbReference>